<keyword evidence="4" id="KW-1185">Reference proteome</keyword>
<gene>
    <name evidence="3" type="ORF">AB2L27_17180</name>
</gene>
<protein>
    <submittedName>
        <fullName evidence="3">Histidine kinase N-terminal 7TM domain-containing protein</fullName>
    </submittedName>
</protein>
<keyword evidence="3" id="KW-0418">Kinase</keyword>
<organism evidence="3 4">
    <name type="scientific">Kineococcus halophytocola</name>
    <dbReference type="NCBI Taxonomy" id="3234027"/>
    <lineage>
        <taxon>Bacteria</taxon>
        <taxon>Bacillati</taxon>
        <taxon>Actinomycetota</taxon>
        <taxon>Actinomycetes</taxon>
        <taxon>Kineosporiales</taxon>
        <taxon>Kineosporiaceae</taxon>
        <taxon>Kineococcus</taxon>
    </lineage>
</organism>
<sequence>MTAVEPIALLIALAATITATTGVLAFRRRRETPAALPLAAGLASVTLWGVSVVLQNTWLPARWLDLTVFPQFLGVGGTVLSLRLFVDAVGGRALRPRRVLALGVVPALALVALAVDPHLHWFHATVEHVGDPRGGSSPWGRCSG</sequence>
<accession>A0ABV4H4J7</accession>
<keyword evidence="1" id="KW-1133">Transmembrane helix</keyword>
<feature type="transmembrane region" description="Helical" evidence="1">
    <location>
        <begin position="6"/>
        <end position="26"/>
    </location>
</feature>
<evidence type="ECO:0000313" key="3">
    <source>
        <dbReference type="EMBL" id="MEZ0166495.1"/>
    </source>
</evidence>
<proteinExistence type="predicted"/>
<keyword evidence="1" id="KW-0812">Transmembrane</keyword>
<dbReference type="GO" id="GO:0016301">
    <property type="term" value="F:kinase activity"/>
    <property type="evidence" value="ECO:0007669"/>
    <property type="project" value="UniProtKB-KW"/>
</dbReference>
<feature type="transmembrane region" description="Helical" evidence="1">
    <location>
        <begin position="66"/>
        <end position="86"/>
    </location>
</feature>
<evidence type="ECO:0000313" key="4">
    <source>
        <dbReference type="Proteomes" id="UP001565927"/>
    </source>
</evidence>
<comment type="caution">
    <text evidence="3">The sequence shown here is derived from an EMBL/GenBank/DDBJ whole genome shotgun (WGS) entry which is preliminary data.</text>
</comment>
<keyword evidence="3" id="KW-0808">Transferase</keyword>
<feature type="transmembrane region" description="Helical" evidence="1">
    <location>
        <begin position="98"/>
        <end position="115"/>
    </location>
</feature>
<dbReference type="Pfam" id="PF16927">
    <property type="entry name" value="HisKA_7TM"/>
    <property type="match status" value="1"/>
</dbReference>
<dbReference type="InterPro" id="IPR031621">
    <property type="entry name" value="HisKA_7TM"/>
</dbReference>
<keyword evidence="1" id="KW-0472">Membrane</keyword>
<name>A0ABV4H4J7_9ACTN</name>
<evidence type="ECO:0000259" key="2">
    <source>
        <dbReference type="Pfam" id="PF16927"/>
    </source>
</evidence>
<feature type="transmembrane region" description="Helical" evidence="1">
    <location>
        <begin position="33"/>
        <end position="54"/>
    </location>
</feature>
<feature type="domain" description="Histidine kinase N-terminal 7TM region" evidence="2">
    <location>
        <begin position="11"/>
        <end position="125"/>
    </location>
</feature>
<dbReference type="EMBL" id="JBGFTU010000023">
    <property type="protein sequence ID" value="MEZ0166495.1"/>
    <property type="molecule type" value="Genomic_DNA"/>
</dbReference>
<evidence type="ECO:0000256" key="1">
    <source>
        <dbReference type="SAM" id="Phobius"/>
    </source>
</evidence>
<dbReference type="Proteomes" id="UP001565927">
    <property type="component" value="Unassembled WGS sequence"/>
</dbReference>
<reference evidence="3 4" key="1">
    <citation type="submission" date="2024-07" db="EMBL/GenBank/DDBJ databases">
        <authorList>
            <person name="Thanompreechachai J."/>
            <person name="Duangmal K."/>
        </authorList>
    </citation>
    <scope>NUCLEOTIDE SEQUENCE [LARGE SCALE GENOMIC DNA]</scope>
    <source>
        <strain evidence="3 4">LSe6-4</strain>
    </source>
</reference>